<dbReference type="SMART" id="SM00664">
    <property type="entry name" value="DoH"/>
    <property type="match status" value="1"/>
</dbReference>
<evidence type="ECO:0000313" key="1">
    <source>
        <dbReference type="Proteomes" id="UP000515146"/>
    </source>
</evidence>
<dbReference type="RefSeq" id="XP_027203783.1">
    <property type="nucleotide sequence ID" value="XM_027347982.1"/>
</dbReference>
<dbReference type="OrthoDB" id="188511at2759"/>
<keyword evidence="1" id="KW-1185">Reference proteome</keyword>
<dbReference type="KEGG" id="dpte:113797576"/>
<proteinExistence type="predicted"/>
<dbReference type="OMA" id="MPHQRKY"/>
<dbReference type="PANTHER" id="PTHR46901">
    <property type="entry name" value="GH04942P"/>
    <property type="match status" value="1"/>
</dbReference>
<dbReference type="CDD" id="cd09631">
    <property type="entry name" value="DOMON_DOH"/>
    <property type="match status" value="1"/>
</dbReference>
<name>A0A6P6YE66_DERPT</name>
<organism evidence="1 2">
    <name type="scientific">Dermatophagoides pteronyssinus</name>
    <name type="common">European house dust mite</name>
    <dbReference type="NCBI Taxonomy" id="6956"/>
    <lineage>
        <taxon>Eukaryota</taxon>
        <taxon>Metazoa</taxon>
        <taxon>Ecdysozoa</taxon>
        <taxon>Arthropoda</taxon>
        <taxon>Chelicerata</taxon>
        <taxon>Arachnida</taxon>
        <taxon>Acari</taxon>
        <taxon>Acariformes</taxon>
        <taxon>Sarcoptiformes</taxon>
        <taxon>Astigmata</taxon>
        <taxon>Psoroptidia</taxon>
        <taxon>Analgoidea</taxon>
        <taxon>Pyroglyphidae</taxon>
        <taxon>Dermatophagoidinae</taxon>
        <taxon>Dermatophagoides</taxon>
    </lineage>
</organism>
<dbReference type="AlphaFoldDB" id="A0A6P6YE66"/>
<dbReference type="InterPro" id="IPR045266">
    <property type="entry name" value="DOH_DOMON"/>
</dbReference>
<dbReference type="PROSITE" id="PS50836">
    <property type="entry name" value="DOMON"/>
    <property type="match status" value="1"/>
</dbReference>
<reference evidence="2" key="1">
    <citation type="submission" date="2025-08" db="UniProtKB">
        <authorList>
            <consortium name="RefSeq"/>
        </authorList>
    </citation>
    <scope>IDENTIFICATION</scope>
    <source>
        <strain evidence="2">Airmid</strain>
    </source>
</reference>
<protein>
    <submittedName>
        <fullName evidence="2">Uncharacterized protein LOC113797576</fullName>
    </submittedName>
</protein>
<dbReference type="InterPro" id="IPR005018">
    <property type="entry name" value="DOMON_domain"/>
</dbReference>
<dbReference type="InParanoid" id="A0A6P6YE66"/>
<dbReference type="PANTHER" id="PTHR46901:SF2">
    <property type="entry name" value="GH04942P"/>
    <property type="match status" value="1"/>
</dbReference>
<accession>A0A6P6YE66</accession>
<gene>
    <name evidence="2" type="primary">LOC113797576</name>
</gene>
<dbReference type="Pfam" id="PF03351">
    <property type="entry name" value="DOMON"/>
    <property type="match status" value="1"/>
</dbReference>
<evidence type="ECO:0000313" key="2">
    <source>
        <dbReference type="RefSeq" id="XP_027203783.1"/>
    </source>
</evidence>
<dbReference type="Proteomes" id="UP000515146">
    <property type="component" value="Unplaced"/>
</dbReference>
<sequence>MATKIVEYDRIDENEIYPPLPRLKCSSFKQQRLYRKNYCCGIILLILCATNIEANFDEIDIILTENLPCLGDWRYPSNCSGFNCDYKATWQYMDDSDEIIFTISTKNRNKWTGIGFSDNPYMSNSDAVLGLVEESGRFFLMDSFLLAYEAPPLDYQQNLYNMSAWRENGLTTLRFSRPRQTGDARDYQFSDTDCPYFMFPVMGGVFNAVNKRIRKHESTPVISEERICVHSCRKSSPTISTMTTTTMRTTSTTSFSPSSTSNQQDKNNKDLSIHLAQPGNDLNTVEDKMIKIYQAELKFLNLIDNNKPPTNDVLKMVEKELHRELKSYFDRIEKIEINELKMDPKNNVAIIDLSISKNDKNEKEDIRALTSALNSVIKDGQIGRWNIDINHLVVTPKEDNTNRWMNILLASFNRFSEEEQRWIIIGAGLSALLLLALIQLLCMFCSCGCGCGCRKNDSEQEDYLEEKDDKQWAHDHYQSSMFNGLYNVDDPYGYQAKSNSLHKNYRGHSVGDQDPRSVQPYTNGHHSSYNHQSLDRRHYQEQQHTRRQQVPMGYEMNERQHHHHHHHNHAGRQGQNGQHSHLQPDFYFMPHQRKYSSDVVRVFVDYDGN</sequence>